<organism evidence="12 13">
    <name type="scientific">Branchiostoma floridae</name>
    <name type="common">Florida lancelet</name>
    <name type="synonym">Amphioxus</name>
    <dbReference type="NCBI Taxonomy" id="7739"/>
    <lineage>
        <taxon>Eukaryota</taxon>
        <taxon>Metazoa</taxon>
        <taxon>Chordata</taxon>
        <taxon>Cephalochordata</taxon>
        <taxon>Leptocardii</taxon>
        <taxon>Amphioxiformes</taxon>
        <taxon>Branchiostomatidae</taxon>
        <taxon>Branchiostoma</taxon>
    </lineage>
</organism>
<accession>A0A9J7L8S4</accession>
<evidence type="ECO:0000256" key="11">
    <source>
        <dbReference type="SAM" id="Phobius"/>
    </source>
</evidence>
<keyword evidence="7 11" id="KW-1133">Transmembrane helix</keyword>
<comment type="subcellular location">
    <subcellularLocation>
        <location evidence="1">Golgi apparatus membrane</location>
        <topology evidence="1">Single-pass type II membrane protein</topology>
    </subcellularLocation>
</comment>
<evidence type="ECO:0000256" key="4">
    <source>
        <dbReference type="ARBA" id="ARBA00022679"/>
    </source>
</evidence>
<keyword evidence="5 11" id="KW-0812">Transmembrane</keyword>
<dbReference type="RefSeq" id="XP_035678298.1">
    <property type="nucleotide sequence ID" value="XM_035822405.1"/>
</dbReference>
<evidence type="ECO:0000256" key="2">
    <source>
        <dbReference type="ARBA" id="ARBA00006003"/>
    </source>
</evidence>
<evidence type="ECO:0000256" key="5">
    <source>
        <dbReference type="ARBA" id="ARBA00022692"/>
    </source>
</evidence>
<evidence type="ECO:0000256" key="10">
    <source>
        <dbReference type="ARBA" id="ARBA00023180"/>
    </source>
</evidence>
<dbReference type="GO" id="GO:0000139">
    <property type="term" value="C:Golgi membrane"/>
    <property type="evidence" value="ECO:0007669"/>
    <property type="project" value="UniProtKB-SubCell"/>
</dbReference>
<protein>
    <submittedName>
        <fullName evidence="13">Alpha-2,8-sialyltransferase 8B-like</fullName>
    </submittedName>
</protein>
<dbReference type="AlphaFoldDB" id="A0A9J7L8S4"/>
<evidence type="ECO:0000256" key="3">
    <source>
        <dbReference type="ARBA" id="ARBA00022676"/>
    </source>
</evidence>
<evidence type="ECO:0000313" key="13">
    <source>
        <dbReference type="RefSeq" id="XP_035678298.1"/>
    </source>
</evidence>
<dbReference type="OrthoDB" id="10264956at2759"/>
<dbReference type="GO" id="GO:0009311">
    <property type="term" value="P:oligosaccharide metabolic process"/>
    <property type="evidence" value="ECO:0000318"/>
    <property type="project" value="GO_Central"/>
</dbReference>
<dbReference type="InterPro" id="IPR050943">
    <property type="entry name" value="Glycosyltr_29_Sialyltrsf"/>
</dbReference>
<keyword evidence="9 11" id="KW-0472">Membrane</keyword>
<evidence type="ECO:0000256" key="1">
    <source>
        <dbReference type="ARBA" id="ARBA00004323"/>
    </source>
</evidence>
<keyword evidence="8" id="KW-0333">Golgi apparatus</keyword>
<name>A0A9J7L8S4_BRAFL</name>
<reference evidence="12" key="1">
    <citation type="journal article" date="2020" name="Nat. Ecol. Evol.">
        <title>Deeply conserved synteny resolves early events in vertebrate evolution.</title>
        <authorList>
            <person name="Simakov O."/>
            <person name="Marletaz F."/>
            <person name="Yue J.X."/>
            <person name="O'Connell B."/>
            <person name="Jenkins J."/>
            <person name="Brandt A."/>
            <person name="Calef R."/>
            <person name="Tung C.H."/>
            <person name="Huang T.K."/>
            <person name="Schmutz J."/>
            <person name="Satoh N."/>
            <person name="Yu J.K."/>
            <person name="Putnam N.H."/>
            <person name="Green R.E."/>
            <person name="Rokhsar D.S."/>
        </authorList>
    </citation>
    <scope>NUCLEOTIDE SEQUENCE [LARGE SCALE GENOMIC DNA]</scope>
    <source>
        <strain evidence="12">S238N-H82</strain>
    </source>
</reference>
<dbReference type="CDD" id="cd23963">
    <property type="entry name" value="GT29_ST8SIA"/>
    <property type="match status" value="1"/>
</dbReference>
<dbReference type="Pfam" id="PF00777">
    <property type="entry name" value="Glyco_transf_29"/>
    <property type="match status" value="1"/>
</dbReference>
<dbReference type="Gene3D" id="3.90.1480.20">
    <property type="entry name" value="Glycosyl transferase family 29"/>
    <property type="match status" value="1"/>
</dbReference>
<dbReference type="PANTHER" id="PTHR11987:SF53">
    <property type="entry name" value="ALPHA-2,8-SIALYLTRANSFERASE 8F-LIKE"/>
    <property type="match status" value="1"/>
</dbReference>
<feature type="transmembrane region" description="Helical" evidence="11">
    <location>
        <begin position="12"/>
        <end position="36"/>
    </location>
</feature>
<keyword evidence="3" id="KW-0328">Glycosyltransferase</keyword>
<dbReference type="InterPro" id="IPR038578">
    <property type="entry name" value="GT29-like_sf"/>
</dbReference>
<keyword evidence="10" id="KW-0325">Glycoprotein</keyword>
<dbReference type="KEGG" id="bfo:118417048"/>
<keyword evidence="6" id="KW-0735">Signal-anchor</keyword>
<comment type="similarity">
    <text evidence="2">Belongs to the glycosyltransferase 29 family.</text>
</comment>
<evidence type="ECO:0000313" key="12">
    <source>
        <dbReference type="Proteomes" id="UP000001554"/>
    </source>
</evidence>
<gene>
    <name evidence="13" type="primary">LOC118417048</name>
</gene>
<evidence type="ECO:0000256" key="8">
    <source>
        <dbReference type="ARBA" id="ARBA00023034"/>
    </source>
</evidence>
<dbReference type="PANTHER" id="PTHR11987">
    <property type="entry name" value="ALPHA-2,8-SIALYLTRANSFERASE"/>
    <property type="match status" value="1"/>
</dbReference>
<keyword evidence="12" id="KW-1185">Reference proteome</keyword>
<evidence type="ECO:0000256" key="6">
    <source>
        <dbReference type="ARBA" id="ARBA00022968"/>
    </source>
</evidence>
<evidence type="ECO:0000256" key="7">
    <source>
        <dbReference type="ARBA" id="ARBA00022989"/>
    </source>
</evidence>
<evidence type="ECO:0000256" key="9">
    <source>
        <dbReference type="ARBA" id="ARBA00023136"/>
    </source>
</evidence>
<dbReference type="Proteomes" id="UP000001554">
    <property type="component" value="Chromosome 6"/>
</dbReference>
<reference evidence="13" key="2">
    <citation type="submission" date="2025-08" db="UniProtKB">
        <authorList>
            <consortium name="RefSeq"/>
        </authorList>
    </citation>
    <scope>IDENTIFICATION</scope>
    <source>
        <strain evidence="13">S238N-H82</strain>
        <tissue evidence="13">Testes</tissue>
    </source>
</reference>
<dbReference type="GO" id="GO:0003828">
    <property type="term" value="F:alpha-N-acetylneuraminate alpha-2,8-sialyltransferase activity"/>
    <property type="evidence" value="ECO:0000318"/>
    <property type="project" value="GO_Central"/>
</dbReference>
<keyword evidence="4" id="KW-0808">Transferase</keyword>
<dbReference type="InterPro" id="IPR001675">
    <property type="entry name" value="Glyco_trans_29"/>
</dbReference>
<dbReference type="GeneID" id="118417048"/>
<sequence length="567" mass="64527">MDRLTPMKAGRGAVIIPFFYAKVFFAIGLSTIAAMFCVYEQAVDLHLTIAFARPLNMGRRVTEHPMNMGRPADENPLNMGQPANEHPLNMGRPVTEHPMNMGRPADENPMKMGQPANEHPLNMGRPVTEHPMNMGRPADENPMKMGQPANEHPLNMGRPVTEHPMNMGRPADENPMKMGQPANEHPLNMGRPVTEHPMNMGRPADENPLNMGQPANEHPLNMGRPVTEHPMNMGRPANENPLNMGQPANEHPLNMGRPVTAYNHRPLKTFPHQPIVRRTDHFNMTNLWKVRELARKYFDPKKHIIYFSDFDIFMKECNELKFTLRDSPQSPCNVVHTPIKHYRTCAVVGNGGILLHSGCGAEIDAHEFVIRFNQPPVHGHERDVGSRTNFTIVNGKRLKEISRTLRSVHGRTLKTTVTHRDLQLFESPGMIFSYPFIFTRKRQEEMRIVDSAIKKYNKTTITAFPAVSFLDSKRVYEKLVGKRWNFTSSGLSIFVLASTFCDQISMYGFYPMPLYQNKRIPYHYYDKHMPSESHDFDGEYAMIRQLNADGVIRHVLGKCKPTADASI</sequence>
<dbReference type="GO" id="GO:0006491">
    <property type="term" value="P:N-glycan processing"/>
    <property type="evidence" value="ECO:0000318"/>
    <property type="project" value="GO_Central"/>
</dbReference>
<proteinExistence type="inferred from homology"/>